<dbReference type="RefSeq" id="WP_111000256.1">
    <property type="nucleotide sequence ID" value="NZ_QKTW01000022.1"/>
</dbReference>
<dbReference type="EMBL" id="QKTW01000022">
    <property type="protein sequence ID" value="PZF71886.1"/>
    <property type="molecule type" value="Genomic_DNA"/>
</dbReference>
<evidence type="ECO:0000313" key="1">
    <source>
        <dbReference type="EMBL" id="PZF71886.1"/>
    </source>
</evidence>
<gene>
    <name evidence="1" type="ORF">DN068_17685</name>
</gene>
<accession>A0A2W2BE68</accession>
<sequence>MKTPIANLPATYHELQCFRANDIYLPEMNWEELVTDFFPGTVPQLAQGLSNTTSAFYGLMLKEIGGRYGNEIMESISKSTVYALGRRTTRRLLLRKPELERNAHGLAKVAMSAIFNASPEYSFEIARYDEDHVAMLMRGVDRYNKIARELGIHEWLSSPIDAFAQGINDELGLSYKVTMDVYDLDEESNCFYKLSFGL</sequence>
<dbReference type="Proteomes" id="UP000248745">
    <property type="component" value="Unassembled WGS sequence"/>
</dbReference>
<dbReference type="OrthoDB" id="649053at2"/>
<evidence type="ECO:0008006" key="3">
    <source>
        <dbReference type="Google" id="ProtNLM"/>
    </source>
</evidence>
<evidence type="ECO:0000313" key="2">
    <source>
        <dbReference type="Proteomes" id="UP000248745"/>
    </source>
</evidence>
<comment type="caution">
    <text evidence="1">The sequence shown here is derived from an EMBL/GenBank/DDBJ whole genome shotgun (WGS) entry which is preliminary data.</text>
</comment>
<organism evidence="1 2">
    <name type="scientific">Taibaiella soli</name>
    <dbReference type="NCBI Taxonomy" id="1649169"/>
    <lineage>
        <taxon>Bacteria</taxon>
        <taxon>Pseudomonadati</taxon>
        <taxon>Bacteroidota</taxon>
        <taxon>Chitinophagia</taxon>
        <taxon>Chitinophagales</taxon>
        <taxon>Chitinophagaceae</taxon>
        <taxon>Taibaiella</taxon>
    </lineage>
</organism>
<keyword evidence="2" id="KW-1185">Reference proteome</keyword>
<proteinExistence type="predicted"/>
<name>A0A2W2BE68_9BACT</name>
<reference evidence="1 2" key="1">
    <citation type="submission" date="2018-06" db="EMBL/GenBank/DDBJ databases">
        <title>Mucibacter soli gen. nov., sp. nov., a new member of the family Chitinophagaceae producing mucin.</title>
        <authorList>
            <person name="Kim M.-K."/>
            <person name="Park S."/>
            <person name="Kim T.-S."/>
            <person name="Joung Y."/>
            <person name="Han J.-H."/>
            <person name="Kim S.B."/>
        </authorList>
    </citation>
    <scope>NUCLEOTIDE SEQUENCE [LARGE SCALE GENOMIC DNA]</scope>
    <source>
        <strain evidence="1 2">R1-15</strain>
    </source>
</reference>
<protein>
    <recommendedName>
        <fullName evidence="3">4-vinyl reductase 4VR domain-containing protein</fullName>
    </recommendedName>
</protein>
<dbReference type="AlphaFoldDB" id="A0A2W2BE68"/>